<dbReference type="GO" id="GO:0005739">
    <property type="term" value="C:mitochondrion"/>
    <property type="evidence" value="ECO:0007669"/>
    <property type="project" value="TreeGrafter"/>
</dbReference>
<dbReference type="EMBL" id="RBNJ01008381">
    <property type="protein sequence ID" value="RUS27441.1"/>
    <property type="molecule type" value="Genomic_DNA"/>
</dbReference>
<evidence type="ECO:0000256" key="4">
    <source>
        <dbReference type="ARBA" id="ARBA00029672"/>
    </source>
</evidence>
<dbReference type="Proteomes" id="UP000274822">
    <property type="component" value="Unassembled WGS sequence"/>
</dbReference>
<organism evidence="6 7">
    <name type="scientific">Jimgerdemannia flammicorona</name>
    <dbReference type="NCBI Taxonomy" id="994334"/>
    <lineage>
        <taxon>Eukaryota</taxon>
        <taxon>Fungi</taxon>
        <taxon>Fungi incertae sedis</taxon>
        <taxon>Mucoromycota</taxon>
        <taxon>Mucoromycotina</taxon>
        <taxon>Endogonomycetes</taxon>
        <taxon>Endogonales</taxon>
        <taxon>Endogonaceae</taxon>
        <taxon>Jimgerdemannia</taxon>
    </lineage>
</organism>
<evidence type="ECO:0000256" key="1">
    <source>
        <dbReference type="ARBA" id="ARBA00001831"/>
    </source>
</evidence>
<dbReference type="PANTHER" id="PTHR43609:SF1">
    <property type="entry name" value="ACETYL-COA HYDROLASE"/>
    <property type="match status" value="1"/>
</dbReference>
<dbReference type="GO" id="GO:0003986">
    <property type="term" value="F:acetyl-CoA hydrolase activity"/>
    <property type="evidence" value="ECO:0007669"/>
    <property type="project" value="UniProtKB-EC"/>
</dbReference>
<dbReference type="AlphaFoldDB" id="A0A433QCF7"/>
<gene>
    <name evidence="6" type="ORF">BC938DRAFT_483243</name>
</gene>
<protein>
    <recommendedName>
        <fullName evidence="3">Acetyl-CoA hydrolase</fullName>
        <ecNumber evidence="2">3.1.2.1</ecNumber>
    </recommendedName>
    <alternativeName>
        <fullName evidence="4">Acetyl-CoA deacylase</fullName>
    </alternativeName>
</protein>
<feature type="domain" description="Acetyl-CoA hydrolase/transferase N-terminal" evidence="5">
    <location>
        <begin position="53"/>
        <end position="150"/>
    </location>
</feature>
<evidence type="ECO:0000313" key="7">
    <source>
        <dbReference type="Proteomes" id="UP000274822"/>
    </source>
</evidence>
<evidence type="ECO:0000256" key="2">
    <source>
        <dbReference type="ARBA" id="ARBA00011920"/>
    </source>
</evidence>
<dbReference type="InterPro" id="IPR037171">
    <property type="entry name" value="NagB/RpiA_transferase-like"/>
</dbReference>
<dbReference type="Pfam" id="PF02550">
    <property type="entry name" value="AcetylCoA_hydro"/>
    <property type="match status" value="1"/>
</dbReference>
<sequence length="257" mass="28088">NLLLHQTTKQLGRARHDRSPLPTKLAAILRRPSTPGVFASPQAFVTVPAGPVHGFYTKDKMDTKKLDIVVVEATAITEEGFIVPGASVSATPELIQMADKITVEINTRISSFKGLHDLNIMDLPPRRKSYLIISARAIPIDTDKIIALVESNRPDNTGPNHSADTTANAITGHLIEFLEHESGIGTIANAIIGGLARESFEGVTVRTEVLQDTFLEFSESGKLKFASATSVRFSPDGFDHFYANWASYHDKLLLRSQ</sequence>
<proteinExistence type="predicted"/>
<dbReference type="InterPro" id="IPR046433">
    <property type="entry name" value="ActCoA_hydro"/>
</dbReference>
<dbReference type="SUPFAM" id="SSF100950">
    <property type="entry name" value="NagB/RpiA/CoA transferase-like"/>
    <property type="match status" value="2"/>
</dbReference>
<comment type="catalytic activity">
    <reaction evidence="1">
        <text>acetyl-CoA + H2O = acetate + CoA + H(+)</text>
        <dbReference type="Rhea" id="RHEA:20289"/>
        <dbReference type="ChEBI" id="CHEBI:15377"/>
        <dbReference type="ChEBI" id="CHEBI:15378"/>
        <dbReference type="ChEBI" id="CHEBI:30089"/>
        <dbReference type="ChEBI" id="CHEBI:57287"/>
        <dbReference type="ChEBI" id="CHEBI:57288"/>
        <dbReference type="EC" id="3.1.2.1"/>
    </reaction>
</comment>
<dbReference type="GO" id="GO:0006083">
    <property type="term" value="P:acetate metabolic process"/>
    <property type="evidence" value="ECO:0007669"/>
    <property type="project" value="InterPro"/>
</dbReference>
<dbReference type="PANTHER" id="PTHR43609">
    <property type="entry name" value="ACETYL-COA HYDROLASE"/>
    <property type="match status" value="1"/>
</dbReference>
<reference evidence="6 7" key="1">
    <citation type="journal article" date="2018" name="New Phytol.">
        <title>Phylogenomics of Endogonaceae and evolution of mycorrhizas within Mucoromycota.</title>
        <authorList>
            <person name="Chang Y."/>
            <person name="Desiro A."/>
            <person name="Na H."/>
            <person name="Sandor L."/>
            <person name="Lipzen A."/>
            <person name="Clum A."/>
            <person name="Barry K."/>
            <person name="Grigoriev I.V."/>
            <person name="Martin F.M."/>
            <person name="Stajich J.E."/>
            <person name="Smith M.E."/>
            <person name="Bonito G."/>
            <person name="Spatafora J.W."/>
        </authorList>
    </citation>
    <scope>NUCLEOTIDE SEQUENCE [LARGE SCALE GENOMIC DNA]</scope>
    <source>
        <strain evidence="6 7">AD002</strain>
    </source>
</reference>
<keyword evidence="7" id="KW-1185">Reference proteome</keyword>
<feature type="non-terminal residue" evidence="6">
    <location>
        <position position="1"/>
    </location>
</feature>
<evidence type="ECO:0000259" key="5">
    <source>
        <dbReference type="Pfam" id="PF02550"/>
    </source>
</evidence>
<evidence type="ECO:0000256" key="3">
    <source>
        <dbReference type="ARBA" id="ARBA00017958"/>
    </source>
</evidence>
<comment type="caution">
    <text evidence="6">The sequence shown here is derived from an EMBL/GenBank/DDBJ whole genome shotgun (WGS) entry which is preliminary data.</text>
</comment>
<dbReference type="GO" id="GO:0008775">
    <property type="term" value="F:acetate CoA-transferase activity"/>
    <property type="evidence" value="ECO:0007669"/>
    <property type="project" value="InterPro"/>
</dbReference>
<dbReference type="Gene3D" id="3.40.1080.10">
    <property type="entry name" value="Glutaconate Coenzyme A-transferase"/>
    <property type="match status" value="1"/>
</dbReference>
<name>A0A433QCF7_9FUNG</name>
<evidence type="ECO:0000313" key="6">
    <source>
        <dbReference type="EMBL" id="RUS27441.1"/>
    </source>
</evidence>
<accession>A0A433QCF7</accession>
<dbReference type="EC" id="3.1.2.1" evidence="2"/>
<dbReference type="InterPro" id="IPR003702">
    <property type="entry name" value="ActCoA_hydro_N"/>
</dbReference>